<dbReference type="Proteomes" id="UP000198601">
    <property type="component" value="Unassembled WGS sequence"/>
</dbReference>
<organism evidence="16 17">
    <name type="scientific">Paenibacillus tianmuensis</name>
    <dbReference type="NCBI Taxonomy" id="624147"/>
    <lineage>
        <taxon>Bacteria</taxon>
        <taxon>Bacillati</taxon>
        <taxon>Bacillota</taxon>
        <taxon>Bacilli</taxon>
        <taxon>Bacillales</taxon>
        <taxon>Paenibacillaceae</taxon>
        <taxon>Paenibacillus</taxon>
    </lineage>
</organism>
<comment type="subcellular location">
    <subcellularLocation>
        <location evidence="2">Endoplasmic reticulum membrane</location>
        <topology evidence="2">Multi-pass membrane protein</topology>
    </subcellularLocation>
</comment>
<evidence type="ECO:0000256" key="6">
    <source>
        <dbReference type="ARBA" id="ARBA00022824"/>
    </source>
</evidence>
<keyword evidence="5" id="KW-0479">Metal-binding</keyword>
<protein>
    <submittedName>
        <fullName evidence="16">Fatty acid hydroxylase superfamily protein</fullName>
    </submittedName>
</protein>
<evidence type="ECO:0000256" key="1">
    <source>
        <dbReference type="ARBA" id="ARBA00001947"/>
    </source>
</evidence>
<keyword evidence="11" id="KW-0443">Lipid metabolism</keyword>
<dbReference type="InterPro" id="IPR014430">
    <property type="entry name" value="Scs7"/>
</dbReference>
<dbReference type="PANTHER" id="PTHR12863:SF1">
    <property type="entry name" value="FATTY ACID 2-HYDROXYLASE"/>
    <property type="match status" value="1"/>
</dbReference>
<dbReference type="RefSeq" id="WP_090671751.1">
    <property type="nucleotide sequence ID" value="NZ_FMTT01000015.1"/>
</dbReference>
<feature type="transmembrane region" description="Helical" evidence="14">
    <location>
        <begin position="12"/>
        <end position="31"/>
    </location>
</feature>
<keyword evidence="12 14" id="KW-0472">Membrane</keyword>
<dbReference type="OrthoDB" id="9784228at2"/>
<evidence type="ECO:0000256" key="7">
    <source>
        <dbReference type="ARBA" id="ARBA00022832"/>
    </source>
</evidence>
<dbReference type="AlphaFoldDB" id="A0A1G4RIQ0"/>
<feature type="domain" description="Fatty acid hydroxylase" evidence="15">
    <location>
        <begin position="42"/>
        <end position="183"/>
    </location>
</feature>
<evidence type="ECO:0000256" key="8">
    <source>
        <dbReference type="ARBA" id="ARBA00022833"/>
    </source>
</evidence>
<evidence type="ECO:0000256" key="13">
    <source>
        <dbReference type="ARBA" id="ARBA00023160"/>
    </source>
</evidence>
<comment type="cofactor">
    <cofactor evidence="1">
        <name>Zn(2+)</name>
        <dbReference type="ChEBI" id="CHEBI:29105"/>
    </cofactor>
</comment>
<dbReference type="EMBL" id="FMTT01000015">
    <property type="protein sequence ID" value="SCW56069.1"/>
    <property type="molecule type" value="Genomic_DNA"/>
</dbReference>
<keyword evidence="8" id="KW-0862">Zinc</keyword>
<evidence type="ECO:0000256" key="11">
    <source>
        <dbReference type="ARBA" id="ARBA00023098"/>
    </source>
</evidence>
<evidence type="ECO:0000256" key="14">
    <source>
        <dbReference type="SAM" id="Phobius"/>
    </source>
</evidence>
<keyword evidence="7" id="KW-0276">Fatty acid metabolism</keyword>
<name>A0A1G4RIQ0_9BACL</name>
<evidence type="ECO:0000256" key="12">
    <source>
        <dbReference type="ARBA" id="ARBA00023136"/>
    </source>
</evidence>
<dbReference type="GO" id="GO:0080132">
    <property type="term" value="F:fatty acid 2-hydroxylase activity"/>
    <property type="evidence" value="ECO:0007669"/>
    <property type="project" value="InterPro"/>
</dbReference>
<evidence type="ECO:0000256" key="4">
    <source>
        <dbReference type="ARBA" id="ARBA00022692"/>
    </source>
</evidence>
<evidence type="ECO:0000256" key="2">
    <source>
        <dbReference type="ARBA" id="ARBA00004477"/>
    </source>
</evidence>
<dbReference type="GO" id="GO:0006633">
    <property type="term" value="P:fatty acid biosynthetic process"/>
    <property type="evidence" value="ECO:0007669"/>
    <property type="project" value="UniProtKB-KW"/>
</dbReference>
<dbReference type="GO" id="GO:0005506">
    <property type="term" value="F:iron ion binding"/>
    <property type="evidence" value="ECO:0007669"/>
    <property type="project" value="InterPro"/>
</dbReference>
<evidence type="ECO:0000313" key="17">
    <source>
        <dbReference type="Proteomes" id="UP000198601"/>
    </source>
</evidence>
<evidence type="ECO:0000259" key="15">
    <source>
        <dbReference type="Pfam" id="PF04116"/>
    </source>
</evidence>
<keyword evidence="10" id="KW-0560">Oxidoreductase</keyword>
<feature type="transmembrane region" description="Helical" evidence="14">
    <location>
        <begin position="37"/>
        <end position="55"/>
    </location>
</feature>
<keyword evidence="4 14" id="KW-0812">Transmembrane</keyword>
<feature type="transmembrane region" description="Helical" evidence="14">
    <location>
        <begin position="90"/>
        <end position="111"/>
    </location>
</feature>
<dbReference type="Pfam" id="PF04116">
    <property type="entry name" value="FA_hydroxylase"/>
    <property type="match status" value="1"/>
</dbReference>
<proteinExistence type="predicted"/>
<reference evidence="17" key="1">
    <citation type="submission" date="2016-10" db="EMBL/GenBank/DDBJ databases">
        <authorList>
            <person name="Varghese N."/>
            <person name="Submissions S."/>
        </authorList>
    </citation>
    <scope>NUCLEOTIDE SEQUENCE [LARGE SCALE GENOMIC DNA]</scope>
    <source>
        <strain evidence="17">CGMCC 1.8946</strain>
    </source>
</reference>
<dbReference type="InterPro" id="IPR006694">
    <property type="entry name" value="Fatty_acid_hydroxylase"/>
</dbReference>
<keyword evidence="17" id="KW-1185">Reference proteome</keyword>
<evidence type="ECO:0000256" key="9">
    <source>
        <dbReference type="ARBA" id="ARBA00022989"/>
    </source>
</evidence>
<gene>
    <name evidence="16" type="ORF">SAMN04487970_101583</name>
</gene>
<keyword evidence="9 14" id="KW-1133">Transmembrane helix</keyword>
<evidence type="ECO:0000313" key="16">
    <source>
        <dbReference type="EMBL" id="SCW56069.1"/>
    </source>
</evidence>
<evidence type="ECO:0000256" key="3">
    <source>
        <dbReference type="ARBA" id="ARBA00022516"/>
    </source>
</evidence>
<dbReference type="GO" id="GO:0016020">
    <property type="term" value="C:membrane"/>
    <property type="evidence" value="ECO:0007669"/>
    <property type="project" value="InterPro"/>
</dbReference>
<dbReference type="PANTHER" id="PTHR12863">
    <property type="entry name" value="FATTY ACID HYDROXYLASE"/>
    <property type="match status" value="1"/>
</dbReference>
<feature type="transmembrane region" description="Helical" evidence="14">
    <location>
        <begin position="117"/>
        <end position="135"/>
    </location>
</feature>
<evidence type="ECO:0000256" key="10">
    <source>
        <dbReference type="ARBA" id="ARBA00023002"/>
    </source>
</evidence>
<evidence type="ECO:0000256" key="5">
    <source>
        <dbReference type="ARBA" id="ARBA00022723"/>
    </source>
</evidence>
<keyword evidence="3" id="KW-0444">Lipid biosynthesis</keyword>
<dbReference type="STRING" id="624147.SAMN04487970_101583"/>
<keyword evidence="13" id="KW-0275">Fatty acid biosynthesis</keyword>
<keyword evidence="6" id="KW-0256">Endoplasmic reticulum</keyword>
<sequence>MRQHIKEFFTHFDISVMSVLLVVDWMVILPHANEGKIWLALVLGMAGYALSEYMIHRFLFHMKPPKHPLLLAMLRRLHYDHHIYPTELRLLFLPVWYSLPIMAGPALFAYLVTRDTVLTIAFVMGVISFLLYYEWTHFVAHRPIKPITPWGRWMKKVHLWHHYKSEHYWYGVTNPLFDVMLGTFRDEQQVEKSETARNLEGKADARL</sequence>
<accession>A0A1G4RIQ0</accession>